<evidence type="ECO:0000256" key="1">
    <source>
        <dbReference type="SAM" id="MobiDB-lite"/>
    </source>
</evidence>
<organism evidence="2 3">
    <name type="scientific">Neolentinus lepideus HHB14362 ss-1</name>
    <dbReference type="NCBI Taxonomy" id="1314782"/>
    <lineage>
        <taxon>Eukaryota</taxon>
        <taxon>Fungi</taxon>
        <taxon>Dikarya</taxon>
        <taxon>Basidiomycota</taxon>
        <taxon>Agaricomycotina</taxon>
        <taxon>Agaricomycetes</taxon>
        <taxon>Gloeophyllales</taxon>
        <taxon>Gloeophyllaceae</taxon>
        <taxon>Neolentinus</taxon>
    </lineage>
</organism>
<evidence type="ECO:0000313" key="2">
    <source>
        <dbReference type="EMBL" id="KZT20982.1"/>
    </source>
</evidence>
<evidence type="ECO:0000313" key="3">
    <source>
        <dbReference type="Proteomes" id="UP000076761"/>
    </source>
</evidence>
<protein>
    <submittedName>
        <fullName evidence="2">Uncharacterized protein</fullName>
    </submittedName>
</protein>
<proteinExistence type="predicted"/>
<reference evidence="2 3" key="1">
    <citation type="journal article" date="2016" name="Mol. Biol. Evol.">
        <title>Comparative Genomics of Early-Diverging Mushroom-Forming Fungi Provides Insights into the Origins of Lignocellulose Decay Capabilities.</title>
        <authorList>
            <person name="Nagy L.G."/>
            <person name="Riley R."/>
            <person name="Tritt A."/>
            <person name="Adam C."/>
            <person name="Daum C."/>
            <person name="Floudas D."/>
            <person name="Sun H."/>
            <person name="Yadav J.S."/>
            <person name="Pangilinan J."/>
            <person name="Larsson K.H."/>
            <person name="Matsuura K."/>
            <person name="Barry K."/>
            <person name="Labutti K."/>
            <person name="Kuo R."/>
            <person name="Ohm R.A."/>
            <person name="Bhattacharya S.S."/>
            <person name="Shirouzu T."/>
            <person name="Yoshinaga Y."/>
            <person name="Martin F.M."/>
            <person name="Grigoriev I.V."/>
            <person name="Hibbett D.S."/>
        </authorList>
    </citation>
    <scope>NUCLEOTIDE SEQUENCE [LARGE SCALE GENOMIC DNA]</scope>
    <source>
        <strain evidence="2 3">HHB14362 ss-1</strain>
    </source>
</reference>
<name>A0A165PFV5_9AGAM</name>
<feature type="region of interest" description="Disordered" evidence="1">
    <location>
        <begin position="1"/>
        <end position="137"/>
    </location>
</feature>
<dbReference type="STRING" id="1314782.A0A165PFV5"/>
<keyword evidence="3" id="KW-1185">Reference proteome</keyword>
<accession>A0A165PFV5</accession>
<sequence>MPNNQRLNKVTSGRHVKRDGFVHVVKPRVPQNPDDDEQTHQKTIDPVVPQLPPAPTPTPSTSTTSSTSTSTSPTPTTTSTSSTTSSTSSITSTSSTSTSTSTSTSSSTSSSSTSTSTSSSTSTSTSTSTTSSTPVGHSQLHVGLRIIPSQGADDAVGDQYLGRSSHYPKGRVYGCFIHHTRHCVRICDRNV</sequence>
<dbReference type="InParanoid" id="A0A165PFV5"/>
<dbReference type="Proteomes" id="UP000076761">
    <property type="component" value="Unassembled WGS sequence"/>
</dbReference>
<dbReference type="AlphaFoldDB" id="A0A165PFV5"/>
<feature type="compositionally biased region" description="Low complexity" evidence="1">
    <location>
        <begin position="59"/>
        <end position="134"/>
    </location>
</feature>
<dbReference type="OrthoDB" id="3263296at2759"/>
<dbReference type="EMBL" id="KV425612">
    <property type="protein sequence ID" value="KZT20982.1"/>
    <property type="molecule type" value="Genomic_DNA"/>
</dbReference>
<gene>
    <name evidence="2" type="ORF">NEOLEDRAFT_805946</name>
</gene>
<feature type="compositionally biased region" description="Polar residues" evidence="1">
    <location>
        <begin position="1"/>
        <end position="11"/>
    </location>
</feature>
<feature type="compositionally biased region" description="Pro residues" evidence="1">
    <location>
        <begin position="49"/>
        <end position="58"/>
    </location>
</feature>